<keyword evidence="6 13" id="KW-0812">Transmembrane</keyword>
<dbReference type="GO" id="GO:0032259">
    <property type="term" value="P:methylation"/>
    <property type="evidence" value="ECO:0007669"/>
    <property type="project" value="UniProtKB-KW"/>
</dbReference>
<dbReference type="InterPro" id="IPR007318">
    <property type="entry name" value="Phopholipid_MeTrfase"/>
</dbReference>
<evidence type="ECO:0000256" key="10">
    <source>
        <dbReference type="ARBA" id="ARBA00023136"/>
    </source>
</evidence>
<feature type="transmembrane region" description="Helical" evidence="13 14">
    <location>
        <begin position="479"/>
        <end position="500"/>
    </location>
</feature>
<comment type="caution">
    <text evidence="13 14">Lacks conserved residue(s) required for the propagation of feature annotation.</text>
</comment>
<comment type="caution">
    <text evidence="16">The sequence shown here is derived from an EMBL/GenBank/DDBJ whole genome shotgun (WGS) entry which is preliminary data.</text>
</comment>
<keyword evidence="3 13" id="KW-0489">Methyltransferase</keyword>
<comment type="catalytic activity">
    <reaction evidence="13 14">
        <text>a 1,2-diacyl-sn-glycero-3-phosphoethanolamine + S-adenosyl-L-methionine = a 1,2-diacyl-sn-glycero-3-phospho-N-methylethanolamine + S-adenosyl-L-homocysteine + H(+)</text>
        <dbReference type="Rhea" id="RHEA:11164"/>
        <dbReference type="ChEBI" id="CHEBI:15378"/>
        <dbReference type="ChEBI" id="CHEBI:57856"/>
        <dbReference type="ChEBI" id="CHEBI:59789"/>
        <dbReference type="ChEBI" id="CHEBI:64573"/>
        <dbReference type="ChEBI" id="CHEBI:64612"/>
        <dbReference type="EC" id="2.1.1.17"/>
    </reaction>
</comment>
<evidence type="ECO:0000256" key="3">
    <source>
        <dbReference type="ARBA" id="ARBA00022603"/>
    </source>
</evidence>
<protein>
    <recommendedName>
        <fullName evidence="13 14">Phosphatidylethanolamine N-methyltransferase</fullName>
        <shortName evidence="13">PE methyltransferase</shortName>
        <shortName evidence="13 14">PEAMT</shortName>
        <shortName evidence="13">PEMT</shortName>
        <ecNumber evidence="13 14">2.1.1.17</ecNumber>
    </recommendedName>
</protein>
<dbReference type="InterPro" id="IPR016219">
    <property type="entry name" value="Phosphatid-EA_MeTrfase_fun"/>
</dbReference>
<dbReference type="GO" id="GO:0006656">
    <property type="term" value="P:phosphatidylcholine biosynthetic process"/>
    <property type="evidence" value="ECO:0007669"/>
    <property type="project" value="UniProtKB-UniRule"/>
</dbReference>
<proteinExistence type="inferred from homology"/>
<dbReference type="EC" id="2.1.1.17" evidence="13 14"/>
<evidence type="ECO:0000256" key="7">
    <source>
        <dbReference type="ARBA" id="ARBA00022824"/>
    </source>
</evidence>
<keyword evidence="10 13" id="KW-0472">Membrane</keyword>
<evidence type="ECO:0000256" key="11">
    <source>
        <dbReference type="ARBA" id="ARBA00023209"/>
    </source>
</evidence>
<evidence type="ECO:0000256" key="4">
    <source>
        <dbReference type="ARBA" id="ARBA00022679"/>
    </source>
</evidence>
<dbReference type="Proteomes" id="UP001182556">
    <property type="component" value="Unassembled WGS sequence"/>
</dbReference>
<name>A0AAD9FNJ1_PAPLA</name>
<feature type="transmembrane region" description="Helical" evidence="13 14">
    <location>
        <begin position="114"/>
        <end position="138"/>
    </location>
</feature>
<evidence type="ECO:0000256" key="9">
    <source>
        <dbReference type="ARBA" id="ARBA00023098"/>
    </source>
</evidence>
<dbReference type="PANTHER" id="PTHR32138:SF0">
    <property type="entry name" value="PHOSPHATIDYLETHANOLAMINE N-METHYLTRANSFERASE"/>
    <property type="match status" value="1"/>
</dbReference>
<dbReference type="PANTHER" id="PTHR32138">
    <property type="entry name" value="PHOSPHATIDYLETHANOLAMINE N-METHYLTRANSFERASE"/>
    <property type="match status" value="1"/>
</dbReference>
<evidence type="ECO:0000256" key="12">
    <source>
        <dbReference type="ARBA" id="ARBA00023264"/>
    </source>
</evidence>
<comment type="subcellular location">
    <subcellularLocation>
        <location evidence="1">Endomembrane system</location>
        <topology evidence="1">Multi-pass membrane protein</topology>
    </subcellularLocation>
    <subcellularLocation>
        <location evidence="13 14">Endoplasmic reticulum membrane</location>
        <topology evidence="13 14">Multi-pass membrane protein</topology>
    </subcellularLocation>
</comment>
<evidence type="ECO:0000256" key="13">
    <source>
        <dbReference type="HAMAP-Rule" id="MF_03217"/>
    </source>
</evidence>
<keyword evidence="17" id="KW-1185">Reference proteome</keyword>
<evidence type="ECO:0000313" key="16">
    <source>
        <dbReference type="EMBL" id="KAK1922301.1"/>
    </source>
</evidence>
<gene>
    <name evidence="16" type="ORF">DB88DRAFT_497806</name>
</gene>
<keyword evidence="12 13" id="KW-1208">Phospholipid metabolism</keyword>
<evidence type="ECO:0000256" key="14">
    <source>
        <dbReference type="RuleBase" id="RU361122"/>
    </source>
</evidence>
<feature type="region of interest" description="Disordered" evidence="15">
    <location>
        <begin position="1"/>
        <end position="59"/>
    </location>
</feature>
<feature type="region of interest" description="Disordered" evidence="15">
    <location>
        <begin position="977"/>
        <end position="1003"/>
    </location>
</feature>
<evidence type="ECO:0000256" key="8">
    <source>
        <dbReference type="ARBA" id="ARBA00022989"/>
    </source>
</evidence>
<sequence>MDETEPLIKGISDPTMSESSLRQRKPASTHATPKASNRVLGDTQPSTDETKEDGKEEVTWGKTPSGVVFKVPATHSFLHTMLTTAHRSSLTRLTLLTLFSQPFIFYLLSDHPSIRSAFFLLYFAFWRGAYDLGFAYLLRKQSEKKWIVRTLKRWGWLDTCSASGGEKGREWASWWKGELEMKMGEGYKWEDVPPEFNSWLIFRQLVDLVLLNDFVSYACFAWSNLHFPENHSTLMHVFRWTFGWSLIVFNLWVKMDAHRVVKDYAWYWGDAFWLMVMQHDLVFDGVYEIAPHPMYSVGYAGYYGLSMVVGSYTVLFASLAAHAAQFAFLLWFENPHIERTYGGAKKPLASRVPLSYDDGADTSNVASSAASITGPKVLVDETEINTPGATEGETETEPELPDLPQIHASQPVIRTRSDSLFSTGTFSTSPSDPVSLGKLKSRSFGKRAKSISMHDLTHRYFRKPVIILDRIDIFRSTDFALILLLAYSLSTIIPALPSGLSLGAHFLHALAWRLFHSYGLGLLLRAQSKTKWLVRHYLKHYHYPGDNDGDEDSQRESVVKRATEEAFGNWQVVYNISLVMTYVSFANLAWKTYHLPSDWTVSGTILRHVLGFSLIALHVWAATSSYEALGDFGWLYSDFFLIEQIPSRLAYTGIYRFLNNPERSMGGAAFFGLWLISNSKLVLTLAIFSHLSHWWFLSFVEQPHMKSLYGDRLRKDGGLTKTLKSVAGKTFAEQAGRHPEIKRVVQEVKGSIEKVEDKLTEAVGEFLDHARPMLSDVVNETKFLLQQSRERMIITRVANDIAEYDTSRYSITLPTSSSSPVPRYHVGQPIRVSWTAPSNHSRKDWIGIYRLGSCRSQLVTRISSVGKWMPIYEDEWEGNDYIAPPGDVRQEDAGVTVFRGDQLPWQPGQYELRYHHDGKHNVLSRVAPIEIYVNKPVDTSFKAVHESLLNIVALSLDADKALLPRSAKSLPSLLRAVEDGETAEESDSATPHASGPHPAASLEVPGLSELDVDVVVDDDDNDGRDPDDFTIMNETQAKRIVSLCEMTFGVEISPDVVIADANVGLLANRVVGARSLIAPKGVYGGGAGAKVS</sequence>
<dbReference type="Pfam" id="PF04191">
    <property type="entry name" value="PEMT"/>
    <property type="match status" value="2"/>
</dbReference>
<evidence type="ECO:0000256" key="15">
    <source>
        <dbReference type="SAM" id="MobiDB-lite"/>
    </source>
</evidence>
<feature type="transmembrane region" description="Helical" evidence="13 14">
    <location>
        <begin position="90"/>
        <end position="108"/>
    </location>
</feature>
<keyword evidence="5 13" id="KW-0949">S-adenosyl-L-methionine</keyword>
<keyword evidence="8 13" id="KW-1133">Transmembrane helix</keyword>
<accession>A0AAD9FNJ1</accession>
<dbReference type="GO" id="GO:0005789">
    <property type="term" value="C:endoplasmic reticulum membrane"/>
    <property type="evidence" value="ECO:0007669"/>
    <property type="project" value="UniProtKB-SubCell"/>
</dbReference>
<feature type="compositionally biased region" description="Basic and acidic residues" evidence="15">
    <location>
        <begin position="48"/>
        <end position="59"/>
    </location>
</feature>
<dbReference type="EMBL" id="JAODAN010000009">
    <property type="protein sequence ID" value="KAK1922301.1"/>
    <property type="molecule type" value="Genomic_DNA"/>
</dbReference>
<reference evidence="16" key="1">
    <citation type="submission" date="2023-02" db="EMBL/GenBank/DDBJ databases">
        <title>Identification and recombinant expression of a fungal hydrolase from Papiliotrema laurentii that hydrolyzes apple cutin and clears colloidal polyester polyurethane.</title>
        <authorList>
            <consortium name="DOE Joint Genome Institute"/>
            <person name="Roman V.A."/>
            <person name="Bojanowski C."/>
            <person name="Crable B.R."/>
            <person name="Wagner D.N."/>
            <person name="Hung C.S."/>
            <person name="Nadeau L.J."/>
            <person name="Schratz L."/>
            <person name="Haridas S."/>
            <person name="Pangilinan J."/>
            <person name="Lipzen A."/>
            <person name="Na H."/>
            <person name="Yan M."/>
            <person name="Ng V."/>
            <person name="Grigoriev I.V."/>
            <person name="Spatafora J.W."/>
            <person name="Barlow D."/>
            <person name="Biffinger J."/>
            <person name="Kelley-Loughnane N."/>
            <person name="Varaljay V.A."/>
            <person name="Crookes-Goodson W.J."/>
        </authorList>
    </citation>
    <scope>NUCLEOTIDE SEQUENCE</scope>
    <source>
        <strain evidence="16">5307AH</strain>
    </source>
</reference>
<dbReference type="HAMAP" id="MF_03217">
    <property type="entry name" value="PEMT"/>
    <property type="match status" value="1"/>
</dbReference>
<evidence type="ECO:0000256" key="6">
    <source>
        <dbReference type="ARBA" id="ARBA00022692"/>
    </source>
</evidence>
<keyword evidence="11 13" id="KW-0594">Phospholipid biosynthesis</keyword>
<evidence type="ECO:0000256" key="1">
    <source>
        <dbReference type="ARBA" id="ARBA00004127"/>
    </source>
</evidence>
<comment type="similarity">
    <text evidence="13 14">Belongs to the class VI-like SAM-binding methyltransferase superfamily. CHO2 family.</text>
</comment>
<comment type="function">
    <text evidence="13 14">Catalyzes the first step of the methylation pathway of phosphatidylcholine biosynthesis, the SAM-dependent methylation of phosphatidylethanolamine (PE) to phosphatidylmonomethylethanolamine (PMME).</text>
</comment>
<feature type="transmembrane region" description="Helical" evidence="13 14">
    <location>
        <begin position="265"/>
        <end position="283"/>
    </location>
</feature>
<dbReference type="GO" id="GO:0004608">
    <property type="term" value="F:phosphatidylethanolamine N-methyltransferase activity"/>
    <property type="evidence" value="ECO:0007669"/>
    <property type="project" value="UniProtKB-UniRule"/>
</dbReference>
<keyword evidence="2 13" id="KW-0444">Lipid biosynthesis</keyword>
<dbReference type="PROSITE" id="PS51598">
    <property type="entry name" value="SAM_CHO2"/>
    <property type="match status" value="1"/>
</dbReference>
<keyword evidence="7 13" id="KW-0256">Endoplasmic reticulum</keyword>
<keyword evidence="4 13" id="KW-0808">Transferase</keyword>
<dbReference type="AlphaFoldDB" id="A0AAD9FNJ1"/>
<organism evidence="16 17">
    <name type="scientific">Papiliotrema laurentii</name>
    <name type="common">Cryptococcus laurentii</name>
    <dbReference type="NCBI Taxonomy" id="5418"/>
    <lineage>
        <taxon>Eukaryota</taxon>
        <taxon>Fungi</taxon>
        <taxon>Dikarya</taxon>
        <taxon>Basidiomycota</taxon>
        <taxon>Agaricomycotina</taxon>
        <taxon>Tremellomycetes</taxon>
        <taxon>Tremellales</taxon>
        <taxon>Rhynchogastremaceae</taxon>
        <taxon>Papiliotrema</taxon>
    </lineage>
</organism>
<dbReference type="Gene3D" id="1.20.120.1630">
    <property type="match status" value="1"/>
</dbReference>
<comment type="pathway">
    <text evidence="13 14">Phospholipid metabolism; phosphatidylcholine biosynthesis.</text>
</comment>
<keyword evidence="9 13" id="KW-0443">Lipid metabolism</keyword>
<feature type="transmembrane region" description="Helical" evidence="13 14">
    <location>
        <begin position="303"/>
        <end position="332"/>
    </location>
</feature>
<evidence type="ECO:0000313" key="17">
    <source>
        <dbReference type="Proteomes" id="UP001182556"/>
    </source>
</evidence>
<evidence type="ECO:0000256" key="2">
    <source>
        <dbReference type="ARBA" id="ARBA00022516"/>
    </source>
</evidence>
<feature type="region of interest" description="Disordered" evidence="15">
    <location>
        <begin position="387"/>
        <end position="408"/>
    </location>
</feature>
<evidence type="ECO:0000256" key="5">
    <source>
        <dbReference type="ARBA" id="ARBA00022691"/>
    </source>
</evidence>